<feature type="non-terminal residue" evidence="1">
    <location>
        <position position="1"/>
    </location>
</feature>
<dbReference type="EMBL" id="KQ976899">
    <property type="protein sequence ID" value="KYN07198.1"/>
    <property type="molecule type" value="Genomic_DNA"/>
</dbReference>
<dbReference type="GO" id="GO:0003676">
    <property type="term" value="F:nucleic acid binding"/>
    <property type="evidence" value="ECO:0007669"/>
    <property type="project" value="InterPro"/>
</dbReference>
<reference evidence="1 2" key="1">
    <citation type="submission" date="2016-03" db="EMBL/GenBank/DDBJ databases">
        <title>Cyphomyrmex costatus WGS genome.</title>
        <authorList>
            <person name="Nygaard S."/>
            <person name="Hu H."/>
            <person name="Boomsma J."/>
            <person name="Zhang G."/>
        </authorList>
    </citation>
    <scope>NUCLEOTIDE SEQUENCE [LARGE SCALE GENOMIC DNA]</scope>
    <source>
        <strain evidence="1">MS0001</strain>
        <tissue evidence="1">Whole body</tissue>
    </source>
</reference>
<dbReference type="Proteomes" id="UP000078542">
    <property type="component" value="Unassembled WGS sequence"/>
</dbReference>
<evidence type="ECO:0008006" key="3">
    <source>
        <dbReference type="Google" id="ProtNLM"/>
    </source>
</evidence>
<dbReference type="Gene3D" id="3.30.420.10">
    <property type="entry name" value="Ribonuclease H-like superfamily/Ribonuclease H"/>
    <property type="match status" value="1"/>
</dbReference>
<accession>A0A151IPD0</accession>
<dbReference type="AlphaFoldDB" id="A0A151IPD0"/>
<protein>
    <recommendedName>
        <fullName evidence="3">DUF4817 domain-containing protein</fullName>
    </recommendedName>
</protein>
<keyword evidence="2" id="KW-1185">Reference proteome</keyword>
<organism evidence="1 2">
    <name type="scientific">Cyphomyrmex costatus</name>
    <dbReference type="NCBI Taxonomy" id="456900"/>
    <lineage>
        <taxon>Eukaryota</taxon>
        <taxon>Metazoa</taxon>
        <taxon>Ecdysozoa</taxon>
        <taxon>Arthropoda</taxon>
        <taxon>Hexapoda</taxon>
        <taxon>Insecta</taxon>
        <taxon>Pterygota</taxon>
        <taxon>Neoptera</taxon>
        <taxon>Endopterygota</taxon>
        <taxon>Hymenoptera</taxon>
        <taxon>Apocrita</taxon>
        <taxon>Aculeata</taxon>
        <taxon>Formicoidea</taxon>
        <taxon>Formicidae</taxon>
        <taxon>Myrmicinae</taxon>
        <taxon>Cyphomyrmex</taxon>
    </lineage>
</organism>
<proteinExistence type="predicted"/>
<dbReference type="STRING" id="456900.A0A151IPD0"/>
<gene>
    <name evidence="1" type="ORF">ALC62_01864</name>
</gene>
<dbReference type="InterPro" id="IPR036397">
    <property type="entry name" value="RNaseH_sf"/>
</dbReference>
<evidence type="ECO:0000313" key="1">
    <source>
        <dbReference type="EMBL" id="KYN07198.1"/>
    </source>
</evidence>
<sequence length="66" mass="8002">FYLWGHVKSLVYRNAPNNIANLRQRIIHGSEEIRRDPIVFQRVRNSFDRRIRACIRAEGSYFKHFI</sequence>
<dbReference type="PANTHER" id="PTHR47326:SF1">
    <property type="entry name" value="HTH PSQ-TYPE DOMAIN-CONTAINING PROTEIN"/>
    <property type="match status" value="1"/>
</dbReference>
<name>A0A151IPD0_9HYME</name>
<evidence type="ECO:0000313" key="2">
    <source>
        <dbReference type="Proteomes" id="UP000078542"/>
    </source>
</evidence>
<dbReference type="PANTHER" id="PTHR47326">
    <property type="entry name" value="TRANSPOSABLE ELEMENT TC3 TRANSPOSASE-LIKE PROTEIN"/>
    <property type="match status" value="1"/>
</dbReference>